<dbReference type="GO" id="GO:0003677">
    <property type="term" value="F:DNA binding"/>
    <property type="evidence" value="ECO:0007669"/>
    <property type="project" value="InterPro"/>
</dbReference>
<dbReference type="InterPro" id="IPR009061">
    <property type="entry name" value="DNA-bd_dom_put_sf"/>
</dbReference>
<dbReference type="EMBL" id="LCYC01000048">
    <property type="protein sequence ID" value="KWV73877.1"/>
    <property type="molecule type" value="Genomic_DNA"/>
</dbReference>
<gene>
    <name evidence="2" type="ORF">PFL603g_03990</name>
</gene>
<feature type="domain" description="Helix-turn-helix" evidence="1">
    <location>
        <begin position="84"/>
        <end position="132"/>
    </location>
</feature>
<comment type="caution">
    <text evidence="2">The sequence shown here is derived from an EMBL/GenBank/DDBJ whole genome shotgun (WGS) entry which is preliminary data.</text>
</comment>
<dbReference type="RefSeq" id="WP_054922011.1">
    <property type="nucleotide sequence ID" value="NZ_LCYC01000048.1"/>
</dbReference>
<dbReference type="AlphaFoldDB" id="A0A109L337"/>
<dbReference type="GeneID" id="86981788"/>
<dbReference type="NCBIfam" id="TIGR01764">
    <property type="entry name" value="excise"/>
    <property type="match status" value="1"/>
</dbReference>
<dbReference type="InterPro" id="IPR041657">
    <property type="entry name" value="HTH_17"/>
</dbReference>
<dbReference type="InterPro" id="IPR010093">
    <property type="entry name" value="SinI_DNA-bd"/>
</dbReference>
<sequence length="156" mass="17482">MTINNLPKTILPLEKEVEAAVQGQRELASLLSTKFETQRIDIFDKEDKPHRLVLPTSALRLLVDILGELALGNAVKVVPVHAELTSQEAADLLNVSRPHLVKMLEDGAIPFTKTGRHRRVRFSDLMAFKQRRDEQSQEAMEALVQQAQELGMGYDG</sequence>
<name>A0A109L337_PSEFL</name>
<evidence type="ECO:0000313" key="3">
    <source>
        <dbReference type="Proteomes" id="UP000063434"/>
    </source>
</evidence>
<evidence type="ECO:0000259" key="1">
    <source>
        <dbReference type="Pfam" id="PF12728"/>
    </source>
</evidence>
<protein>
    <submittedName>
        <fullName evidence="2">Helix-turn-helix domain protein</fullName>
    </submittedName>
</protein>
<dbReference type="Pfam" id="PF12728">
    <property type="entry name" value="HTH_17"/>
    <property type="match status" value="1"/>
</dbReference>
<organism evidence="2 3">
    <name type="scientific">Pseudomonas fluorescens</name>
    <dbReference type="NCBI Taxonomy" id="294"/>
    <lineage>
        <taxon>Bacteria</taxon>
        <taxon>Pseudomonadati</taxon>
        <taxon>Pseudomonadota</taxon>
        <taxon>Gammaproteobacteria</taxon>
        <taxon>Pseudomonadales</taxon>
        <taxon>Pseudomonadaceae</taxon>
        <taxon>Pseudomonas</taxon>
    </lineage>
</organism>
<dbReference type="PATRIC" id="fig|294.192.peg.1178"/>
<proteinExistence type="predicted"/>
<evidence type="ECO:0000313" key="2">
    <source>
        <dbReference type="EMBL" id="KWV73877.1"/>
    </source>
</evidence>
<dbReference type="SUPFAM" id="SSF46955">
    <property type="entry name" value="Putative DNA-binding domain"/>
    <property type="match status" value="1"/>
</dbReference>
<reference evidence="2 3" key="1">
    <citation type="submission" date="2015-05" db="EMBL/GenBank/DDBJ databases">
        <title>A genomic and transcriptomic approach to investigate the blue pigment phenotype in Pseudomonas fluorescens.</title>
        <authorList>
            <person name="Andreani N.A."/>
            <person name="Cardazzo B."/>
        </authorList>
    </citation>
    <scope>NUCLEOTIDE SEQUENCE [LARGE SCALE GENOMIC DNA]</scope>
    <source>
        <strain evidence="2 3">Ps_40</strain>
    </source>
</reference>
<dbReference type="Proteomes" id="UP000063434">
    <property type="component" value="Unassembled WGS sequence"/>
</dbReference>
<accession>A0A109L337</accession>